<evidence type="ECO:0000256" key="4">
    <source>
        <dbReference type="ARBA" id="ARBA00022692"/>
    </source>
</evidence>
<evidence type="ECO:0000313" key="11">
    <source>
        <dbReference type="Proteomes" id="UP000198870"/>
    </source>
</evidence>
<feature type="domain" description="MrpA C-terminal/MbhE" evidence="9">
    <location>
        <begin position="27"/>
        <end position="91"/>
    </location>
</feature>
<name>A0A1G5IVA1_9BACT</name>
<dbReference type="STRING" id="419481.SAMN05216233_12243"/>
<dbReference type="InterPro" id="IPR046806">
    <property type="entry name" value="MrpA_C/MbhE"/>
</dbReference>
<evidence type="ECO:0000256" key="3">
    <source>
        <dbReference type="ARBA" id="ARBA00022475"/>
    </source>
</evidence>
<dbReference type="InterPro" id="IPR050622">
    <property type="entry name" value="CPA3_antiporter_subunitB"/>
</dbReference>
<dbReference type="Pfam" id="PF04039">
    <property type="entry name" value="MnhB"/>
    <property type="match status" value="1"/>
</dbReference>
<evidence type="ECO:0000256" key="2">
    <source>
        <dbReference type="ARBA" id="ARBA00009425"/>
    </source>
</evidence>
<dbReference type="Proteomes" id="UP000198870">
    <property type="component" value="Unassembled WGS sequence"/>
</dbReference>
<feature type="transmembrane region" description="Helical" evidence="7">
    <location>
        <begin position="193"/>
        <end position="219"/>
    </location>
</feature>
<evidence type="ECO:0000256" key="7">
    <source>
        <dbReference type="SAM" id="Phobius"/>
    </source>
</evidence>
<comment type="similarity">
    <text evidence="2">Belongs to the CPA3 antiporters (TC 2.A.63) subunit B family.</text>
</comment>
<evidence type="ECO:0000259" key="9">
    <source>
        <dbReference type="Pfam" id="PF20501"/>
    </source>
</evidence>
<dbReference type="PANTHER" id="PTHR33932:SF4">
    <property type="entry name" value="NA(+)_H(+) ANTIPORTER SUBUNIT B"/>
    <property type="match status" value="1"/>
</dbReference>
<keyword evidence="3" id="KW-1003">Cell membrane</keyword>
<dbReference type="EMBL" id="FMUX01000022">
    <property type="protein sequence ID" value="SCY79814.1"/>
    <property type="molecule type" value="Genomic_DNA"/>
</dbReference>
<feature type="transmembrane region" description="Helical" evidence="7">
    <location>
        <begin position="138"/>
        <end position="156"/>
    </location>
</feature>
<keyword evidence="11" id="KW-1185">Reference proteome</keyword>
<feature type="transmembrane region" description="Helical" evidence="7">
    <location>
        <begin position="239"/>
        <end position="260"/>
    </location>
</feature>
<feature type="transmembrane region" description="Helical" evidence="7">
    <location>
        <begin position="162"/>
        <end position="181"/>
    </location>
</feature>
<gene>
    <name evidence="10" type="ORF">SAMN05216233_12243</name>
</gene>
<evidence type="ECO:0000256" key="6">
    <source>
        <dbReference type="ARBA" id="ARBA00023136"/>
    </source>
</evidence>
<keyword evidence="6 7" id="KW-0472">Membrane</keyword>
<protein>
    <submittedName>
        <fullName evidence="10">Multisubunit sodium/proton antiporter, MrpB subunit</fullName>
    </submittedName>
</protein>
<evidence type="ECO:0000256" key="5">
    <source>
        <dbReference type="ARBA" id="ARBA00022989"/>
    </source>
</evidence>
<dbReference type="GO" id="GO:0005886">
    <property type="term" value="C:plasma membrane"/>
    <property type="evidence" value="ECO:0007669"/>
    <property type="project" value="UniProtKB-SubCell"/>
</dbReference>
<sequence>MIAVVLTGGLIIFHTGAFPDFGDADSPANTYLSPYYLEHGQADTHAPNVVTSVLADYRGFDTMFETTVVFAAGLACFFLLRRKKSPEETTRMYRHLPTGVTLHIKEGGKLPAEDSQVFRRLDSHFVPHQIIIKNTCRLVIPFIQIFALYVVAHGHYSPGGGFQGGVLLAASIILYAISHDLRRAIRRFPEKVAALFGSLGVLIYAGTGALCLLFGANFLNYEALAPLLGVDAVMARSHGILIVEIGVAFAVMAVIIWIYYNLSSAGKHDEGL</sequence>
<proteinExistence type="inferred from homology"/>
<keyword evidence="5 7" id="KW-1133">Transmembrane helix</keyword>
<dbReference type="PANTHER" id="PTHR33932">
    <property type="entry name" value="NA(+)/H(+) ANTIPORTER SUBUNIT B"/>
    <property type="match status" value="1"/>
</dbReference>
<feature type="domain" description="Na+/H+ antiporter MnhB subunit-related protein" evidence="8">
    <location>
        <begin position="131"/>
        <end position="256"/>
    </location>
</feature>
<dbReference type="NCBIfam" id="NF009162">
    <property type="entry name" value="PRK12508.1"/>
    <property type="match status" value="1"/>
</dbReference>
<organism evidence="10 11">
    <name type="scientific">Desulfoluna spongiiphila</name>
    <dbReference type="NCBI Taxonomy" id="419481"/>
    <lineage>
        <taxon>Bacteria</taxon>
        <taxon>Pseudomonadati</taxon>
        <taxon>Thermodesulfobacteriota</taxon>
        <taxon>Desulfobacteria</taxon>
        <taxon>Desulfobacterales</taxon>
        <taxon>Desulfolunaceae</taxon>
        <taxon>Desulfoluna</taxon>
    </lineage>
</organism>
<reference evidence="10 11" key="1">
    <citation type="submission" date="2016-10" db="EMBL/GenBank/DDBJ databases">
        <authorList>
            <person name="de Groot N.N."/>
        </authorList>
    </citation>
    <scope>NUCLEOTIDE SEQUENCE [LARGE SCALE GENOMIC DNA]</scope>
    <source>
        <strain evidence="10 11">AA1</strain>
    </source>
</reference>
<dbReference type="Pfam" id="PF20501">
    <property type="entry name" value="MbhE"/>
    <property type="match status" value="1"/>
</dbReference>
<evidence type="ECO:0000313" key="10">
    <source>
        <dbReference type="EMBL" id="SCY79814.1"/>
    </source>
</evidence>
<dbReference type="AlphaFoldDB" id="A0A1G5IVA1"/>
<comment type="subcellular location">
    <subcellularLocation>
        <location evidence="1">Cell membrane</location>
        <topology evidence="1">Multi-pass membrane protein</topology>
    </subcellularLocation>
</comment>
<evidence type="ECO:0000259" key="8">
    <source>
        <dbReference type="Pfam" id="PF04039"/>
    </source>
</evidence>
<evidence type="ECO:0000256" key="1">
    <source>
        <dbReference type="ARBA" id="ARBA00004651"/>
    </source>
</evidence>
<feature type="transmembrane region" description="Helical" evidence="7">
    <location>
        <begin position="62"/>
        <end position="80"/>
    </location>
</feature>
<keyword evidence="4 7" id="KW-0812">Transmembrane</keyword>
<dbReference type="InterPro" id="IPR007182">
    <property type="entry name" value="MnhB"/>
</dbReference>
<accession>A0A1G5IVA1</accession>